<proteinExistence type="predicted"/>
<dbReference type="Proteomes" id="UP000182152">
    <property type="component" value="Unassembled WGS sequence"/>
</dbReference>
<dbReference type="InterPro" id="IPR052712">
    <property type="entry name" value="Acid_resist_chaperone_HdeD"/>
</dbReference>
<feature type="transmembrane region" description="Helical" evidence="1">
    <location>
        <begin position="155"/>
        <end position="178"/>
    </location>
</feature>
<dbReference type="InterPro" id="IPR005325">
    <property type="entry name" value="DUF308_memb"/>
</dbReference>
<keyword evidence="3" id="KW-1185">Reference proteome</keyword>
<keyword evidence="1" id="KW-0812">Transmembrane</keyword>
<feature type="transmembrane region" description="Helical" evidence="1">
    <location>
        <begin position="130"/>
        <end position="149"/>
    </location>
</feature>
<feature type="transmembrane region" description="Helical" evidence="1">
    <location>
        <begin position="41"/>
        <end position="60"/>
    </location>
</feature>
<name>A0A1L8WRF2_9ENTE</name>
<feature type="transmembrane region" description="Helical" evidence="1">
    <location>
        <begin position="72"/>
        <end position="91"/>
    </location>
</feature>
<evidence type="ECO:0000313" key="2">
    <source>
        <dbReference type="EMBL" id="OJG83553.1"/>
    </source>
</evidence>
<dbReference type="GO" id="GO:0005886">
    <property type="term" value="C:plasma membrane"/>
    <property type="evidence" value="ECO:0007669"/>
    <property type="project" value="TreeGrafter"/>
</dbReference>
<keyword evidence="1" id="KW-0472">Membrane</keyword>
<keyword evidence="1" id="KW-1133">Transmembrane helix</keyword>
<evidence type="ECO:0000256" key="1">
    <source>
        <dbReference type="SAM" id="Phobius"/>
    </source>
</evidence>
<dbReference type="STRING" id="150033.RV14_GL001431"/>
<sequence length="179" mass="20021">MKVGMKMNERKTMDWGSLLLGILFVLVSLLSFQDPVGNLVAIVFVFAIFAFLKGIFELFLRNRLKELTGYKGKLPLIIGIIDILIGIFFLFNIGAGVVALPFVFAIWFIADSVLALFTADLAKGISTRHYWFTVVINILGVLLGIILLFNPISSALTLSFLVGFYFMIFGINHIVYAFR</sequence>
<reference evidence="2 3" key="1">
    <citation type="submission" date="2014-12" db="EMBL/GenBank/DDBJ databases">
        <title>Draft genome sequences of 29 type strains of Enterococci.</title>
        <authorList>
            <person name="Zhong Z."/>
            <person name="Sun Z."/>
            <person name="Liu W."/>
            <person name="Zhang W."/>
            <person name="Zhang H."/>
        </authorList>
    </citation>
    <scope>NUCLEOTIDE SEQUENCE [LARGE SCALE GENOMIC DNA]</scope>
    <source>
        <strain evidence="2 3">DSM 15687</strain>
    </source>
</reference>
<dbReference type="AlphaFoldDB" id="A0A1L8WRF2"/>
<accession>A0A1L8WRF2</accession>
<comment type="caution">
    <text evidence="2">The sequence shown here is derived from an EMBL/GenBank/DDBJ whole genome shotgun (WGS) entry which is preliminary data.</text>
</comment>
<protein>
    <recommendedName>
        <fullName evidence="4">Acid-resistance membrane protein</fullName>
    </recommendedName>
</protein>
<feature type="transmembrane region" description="Helical" evidence="1">
    <location>
        <begin position="97"/>
        <end position="118"/>
    </location>
</feature>
<gene>
    <name evidence="2" type="ORF">RV14_GL001431</name>
</gene>
<dbReference type="PANTHER" id="PTHR34989:SF1">
    <property type="entry name" value="PROTEIN HDED"/>
    <property type="match status" value="1"/>
</dbReference>
<evidence type="ECO:0008006" key="4">
    <source>
        <dbReference type="Google" id="ProtNLM"/>
    </source>
</evidence>
<dbReference type="Pfam" id="PF03729">
    <property type="entry name" value="DUF308"/>
    <property type="match status" value="2"/>
</dbReference>
<organism evidence="2 3">
    <name type="scientific">Enterococcus ratti</name>
    <dbReference type="NCBI Taxonomy" id="150033"/>
    <lineage>
        <taxon>Bacteria</taxon>
        <taxon>Bacillati</taxon>
        <taxon>Bacillota</taxon>
        <taxon>Bacilli</taxon>
        <taxon>Lactobacillales</taxon>
        <taxon>Enterococcaceae</taxon>
        <taxon>Enterococcus</taxon>
    </lineage>
</organism>
<dbReference type="PANTHER" id="PTHR34989">
    <property type="entry name" value="PROTEIN HDED"/>
    <property type="match status" value="1"/>
</dbReference>
<evidence type="ECO:0000313" key="3">
    <source>
        <dbReference type="Proteomes" id="UP000182152"/>
    </source>
</evidence>
<dbReference type="EMBL" id="JXLB01000003">
    <property type="protein sequence ID" value="OJG83553.1"/>
    <property type="molecule type" value="Genomic_DNA"/>
</dbReference>